<dbReference type="EMBL" id="CP050063">
    <property type="protein sequence ID" value="QIP13529.1"/>
    <property type="molecule type" value="Genomic_DNA"/>
</dbReference>
<dbReference type="Gene3D" id="3.20.20.80">
    <property type="entry name" value="Glycosidases"/>
    <property type="match status" value="1"/>
</dbReference>
<dbReference type="GO" id="GO:0005975">
    <property type="term" value="P:carbohydrate metabolic process"/>
    <property type="evidence" value="ECO:0007669"/>
    <property type="project" value="InterPro"/>
</dbReference>
<proteinExistence type="inferred from homology"/>
<sequence>MNLFFWIKFSRALFAFGRWYTNENRVRLHIVILCLTGSFSGLAQSQNWVETAPGIWKFSVGKPEAYNLLTAAESKPNVEALTKLGKTGFPIAKNAISVRVEGGKTYLRLPLDRGEQIFGFGLNFQTVHQRGKILQLHMDHYGSKDNGRTHAPVPFYVSSKGYGVFVNSARYINVYAGTAVRQDSKNPPKVQDRNTDKTWEARPYSDAVEMLVPAEGVDLYVFGGPTPLDAVRRFNLFNGGGCLPPRWGLGFTQRVNRLYSADDVQKEAQEFEDKQYPLDFIGLEPGWQSKSYPCTFEWDKGRFPQPGLFVKTMLDKGIRINLWTNPYVSPEASIYPKIAPYTGSHTVWVGAVPDLTMPQAREIFWGKFASDHVDIGVSGYKIDEIDGYDFYLWPDVATFPSGLSAEQMRQTYGLLVQKQSADLFHQRNQRTYGLVRASNAGGSSLPYVIYNDYYSHEDFITALINSGFAGVLWTPEVRASKTSEEWLRRFQTVCFSPMAMINAWASSTKPWSFPEVAEQIKEIAQLRMKMMPYWYTEFAKYHFEGTPPFRAMNLEDGFQAAAKKEVLTASLEENPYAEAVGKEIKDQYMAGEYLLVAPLFTGQTSRKVILPKGKWYDFYTGHFAGDGEVITVTPGLDKIPVYVKDGGIIPMMPPLLHAPKPAQKVDLEIRHYGEKPAQSRLYDDDGETFNYEKGQYAWRTITVERQKNGQWKGSVSKPEKGKPDTIGKVTWRFMTSR</sequence>
<dbReference type="KEGG" id="spib:G8759_13300"/>
<dbReference type="InterPro" id="IPR013780">
    <property type="entry name" value="Glyco_hydro_b"/>
</dbReference>
<evidence type="ECO:0000313" key="7">
    <source>
        <dbReference type="EMBL" id="QIP13529.1"/>
    </source>
</evidence>
<keyword evidence="2" id="KW-0326">Glycosidase</keyword>
<dbReference type="InterPro" id="IPR033403">
    <property type="entry name" value="DUF5110"/>
</dbReference>
<comment type="similarity">
    <text evidence="1 2">Belongs to the glycosyl hydrolase 31 family.</text>
</comment>
<dbReference type="InterPro" id="IPR000322">
    <property type="entry name" value="Glyco_hydro_31_TIM"/>
</dbReference>
<evidence type="ECO:0000259" key="5">
    <source>
        <dbReference type="Pfam" id="PF17137"/>
    </source>
</evidence>
<dbReference type="Proteomes" id="UP000501802">
    <property type="component" value="Chromosome"/>
</dbReference>
<dbReference type="Gene3D" id="2.60.40.1180">
    <property type="entry name" value="Golgi alpha-mannosidase II"/>
    <property type="match status" value="2"/>
</dbReference>
<accession>A0A6G9AMG2</accession>
<reference evidence="7 8" key="1">
    <citation type="submission" date="2020-03" db="EMBL/GenBank/DDBJ databases">
        <authorList>
            <person name="Kim M.K."/>
        </authorList>
    </citation>
    <scope>NUCLEOTIDE SEQUENCE [LARGE SCALE GENOMIC DNA]</scope>
    <source>
        <strain evidence="7 8">BT328</strain>
    </source>
</reference>
<dbReference type="Pfam" id="PF13802">
    <property type="entry name" value="Gal_mutarotas_2"/>
    <property type="match status" value="1"/>
</dbReference>
<dbReference type="InterPro" id="IPR017853">
    <property type="entry name" value="GH"/>
</dbReference>
<feature type="domain" description="Glycoside hydrolase family 31 TIM barrel" evidence="3">
    <location>
        <begin position="243"/>
        <end position="536"/>
    </location>
</feature>
<dbReference type="Pfam" id="PF17137">
    <property type="entry name" value="DUF5110"/>
    <property type="match status" value="1"/>
</dbReference>
<feature type="domain" description="Glycosyl hydrolase family 31 C-terminal" evidence="6">
    <location>
        <begin position="581"/>
        <end position="649"/>
    </location>
</feature>
<dbReference type="PANTHER" id="PTHR22762:SF144">
    <property type="entry name" value="ALPHA-XYLOSIDASE"/>
    <property type="match status" value="1"/>
</dbReference>
<evidence type="ECO:0000259" key="6">
    <source>
        <dbReference type="Pfam" id="PF21365"/>
    </source>
</evidence>
<dbReference type="GO" id="GO:0030246">
    <property type="term" value="F:carbohydrate binding"/>
    <property type="evidence" value="ECO:0007669"/>
    <property type="project" value="InterPro"/>
</dbReference>
<dbReference type="InterPro" id="IPR025887">
    <property type="entry name" value="Glyco_hydro_31_N_dom"/>
</dbReference>
<dbReference type="PANTHER" id="PTHR22762">
    <property type="entry name" value="ALPHA-GLUCOSIDASE"/>
    <property type="match status" value="1"/>
</dbReference>
<dbReference type="CDD" id="cd14752">
    <property type="entry name" value="GH31_N"/>
    <property type="match status" value="1"/>
</dbReference>
<dbReference type="InterPro" id="IPR048395">
    <property type="entry name" value="Glyco_hydro_31_C"/>
</dbReference>
<dbReference type="SUPFAM" id="SSF74650">
    <property type="entry name" value="Galactose mutarotase-like"/>
    <property type="match status" value="1"/>
</dbReference>
<evidence type="ECO:0000259" key="3">
    <source>
        <dbReference type="Pfam" id="PF01055"/>
    </source>
</evidence>
<dbReference type="AlphaFoldDB" id="A0A6G9AMG2"/>
<keyword evidence="2" id="KW-0378">Hydrolase</keyword>
<protein>
    <submittedName>
        <fullName evidence="7">DUF5110 domain-containing protein</fullName>
    </submittedName>
</protein>
<feature type="domain" description="Glycoside hydrolase family 31 N-terminal" evidence="4">
    <location>
        <begin position="103"/>
        <end position="171"/>
    </location>
</feature>
<dbReference type="GO" id="GO:0004553">
    <property type="term" value="F:hydrolase activity, hydrolyzing O-glycosyl compounds"/>
    <property type="evidence" value="ECO:0007669"/>
    <property type="project" value="InterPro"/>
</dbReference>
<dbReference type="Pfam" id="PF21365">
    <property type="entry name" value="Glyco_hydro_31_3rd"/>
    <property type="match status" value="1"/>
</dbReference>
<evidence type="ECO:0000259" key="4">
    <source>
        <dbReference type="Pfam" id="PF13802"/>
    </source>
</evidence>
<dbReference type="RefSeq" id="WP_167208696.1">
    <property type="nucleotide sequence ID" value="NZ_CP050063.1"/>
</dbReference>
<dbReference type="SUPFAM" id="SSF51445">
    <property type="entry name" value="(Trans)glycosidases"/>
    <property type="match status" value="1"/>
</dbReference>
<dbReference type="SUPFAM" id="SSF51011">
    <property type="entry name" value="Glycosyl hydrolase domain"/>
    <property type="match status" value="1"/>
</dbReference>
<keyword evidence="8" id="KW-1185">Reference proteome</keyword>
<dbReference type="InterPro" id="IPR011013">
    <property type="entry name" value="Gal_mutarotase_sf_dom"/>
</dbReference>
<organism evidence="7 8">
    <name type="scientific">Spirosoma aureum</name>
    <dbReference type="NCBI Taxonomy" id="2692134"/>
    <lineage>
        <taxon>Bacteria</taxon>
        <taxon>Pseudomonadati</taxon>
        <taxon>Bacteroidota</taxon>
        <taxon>Cytophagia</taxon>
        <taxon>Cytophagales</taxon>
        <taxon>Cytophagaceae</taxon>
        <taxon>Spirosoma</taxon>
    </lineage>
</organism>
<evidence type="ECO:0000256" key="1">
    <source>
        <dbReference type="ARBA" id="ARBA00007806"/>
    </source>
</evidence>
<evidence type="ECO:0000256" key="2">
    <source>
        <dbReference type="RuleBase" id="RU361185"/>
    </source>
</evidence>
<feature type="domain" description="DUF5110" evidence="5">
    <location>
        <begin position="667"/>
        <end position="720"/>
    </location>
</feature>
<evidence type="ECO:0000313" key="8">
    <source>
        <dbReference type="Proteomes" id="UP000501802"/>
    </source>
</evidence>
<gene>
    <name evidence="7" type="ORF">G8759_13300</name>
</gene>
<name>A0A6G9AMG2_9BACT</name>
<dbReference type="CDD" id="cd06592">
    <property type="entry name" value="GH31_NET37"/>
    <property type="match status" value="1"/>
</dbReference>
<dbReference type="Gene3D" id="2.60.40.1760">
    <property type="entry name" value="glycosyl hydrolase (family 31)"/>
    <property type="match status" value="1"/>
</dbReference>
<dbReference type="Pfam" id="PF01055">
    <property type="entry name" value="Glyco_hydro_31_2nd"/>
    <property type="match status" value="1"/>
</dbReference>